<sequence length="368" mass="41230">MRTWPSASRPCISAGSSGRSENSTASFMRHDTQMTAYPPPPSPSDDAIRTLPYHFGWPLLVGLVTGLAFRLVFNAKPGEPYATMMISFLFLAPLAIGVVTVYIAERRGRQTFAYYAAVPALANVLFVIGTLLINLEGIICAILIVPLFAIIGAIGGVLMGVIVRWTNWPKQATYSFLLLPLVLGAFEQRLPLPRHVADVSRTGYVAASPEEVWRQIQEAERIAPAEVDSAWMVRIGVPTPRAGVTRQSADGRVRTITMGRGVHFDQRITDWQPGRYMRAVYDFAPDSFPPRALDDHVRIGGHYFDIVDTDYTLVPHGRGTQLTIRLRYRVSTQFNWYADPIAQWLVGDLEDTLLHFYKQRSEHRFRPA</sequence>
<dbReference type="InterPro" id="IPR019587">
    <property type="entry name" value="Polyketide_cyclase/dehydratase"/>
</dbReference>
<feature type="transmembrane region" description="Helical" evidence="2">
    <location>
        <begin position="141"/>
        <end position="163"/>
    </location>
</feature>
<name>A0A7C9I7N9_9GAMM</name>
<dbReference type="Proteomes" id="UP000479692">
    <property type="component" value="Unassembled WGS sequence"/>
</dbReference>
<keyword evidence="2" id="KW-0812">Transmembrane</keyword>
<keyword evidence="4" id="KW-1185">Reference proteome</keyword>
<dbReference type="Gene3D" id="3.30.530.20">
    <property type="match status" value="1"/>
</dbReference>
<proteinExistence type="predicted"/>
<evidence type="ECO:0000256" key="2">
    <source>
        <dbReference type="SAM" id="Phobius"/>
    </source>
</evidence>
<evidence type="ECO:0000313" key="3">
    <source>
        <dbReference type="EMBL" id="MUV15729.1"/>
    </source>
</evidence>
<organism evidence="3 4">
    <name type="scientific">Noviluteimonas gilva</name>
    <dbReference type="NCBI Taxonomy" id="2682097"/>
    <lineage>
        <taxon>Bacteria</taxon>
        <taxon>Pseudomonadati</taxon>
        <taxon>Pseudomonadota</taxon>
        <taxon>Gammaproteobacteria</taxon>
        <taxon>Lysobacterales</taxon>
        <taxon>Lysobacteraceae</taxon>
        <taxon>Noviluteimonas</taxon>
    </lineage>
</organism>
<feature type="region of interest" description="Disordered" evidence="1">
    <location>
        <begin position="1"/>
        <end position="23"/>
    </location>
</feature>
<dbReference type="InterPro" id="IPR023393">
    <property type="entry name" value="START-like_dom_sf"/>
</dbReference>
<keyword evidence="2" id="KW-0472">Membrane</keyword>
<evidence type="ECO:0000313" key="4">
    <source>
        <dbReference type="Proteomes" id="UP000479692"/>
    </source>
</evidence>
<protein>
    <submittedName>
        <fullName evidence="3">SRPBCC domain-containing protein</fullName>
    </submittedName>
</protein>
<gene>
    <name evidence="3" type="ORF">GN331_16120</name>
</gene>
<dbReference type="CDD" id="cd07812">
    <property type="entry name" value="SRPBCC"/>
    <property type="match status" value="1"/>
</dbReference>
<feature type="transmembrane region" description="Helical" evidence="2">
    <location>
        <begin position="112"/>
        <end position="135"/>
    </location>
</feature>
<feature type="transmembrane region" description="Helical" evidence="2">
    <location>
        <begin position="85"/>
        <end position="105"/>
    </location>
</feature>
<feature type="compositionally biased region" description="Polar residues" evidence="1">
    <location>
        <begin position="14"/>
        <end position="23"/>
    </location>
</feature>
<dbReference type="EMBL" id="WOXT01000006">
    <property type="protein sequence ID" value="MUV15729.1"/>
    <property type="molecule type" value="Genomic_DNA"/>
</dbReference>
<dbReference type="Pfam" id="PF10604">
    <property type="entry name" value="Polyketide_cyc2"/>
    <property type="match status" value="1"/>
</dbReference>
<reference evidence="3 4" key="1">
    <citation type="submission" date="2019-12" db="EMBL/GenBank/DDBJ databases">
        <authorList>
            <person name="Xu J."/>
        </authorList>
    </citation>
    <scope>NUCLEOTIDE SEQUENCE [LARGE SCALE GENOMIC DNA]</scope>
    <source>
        <strain evidence="3 4">HX-5-24</strain>
    </source>
</reference>
<dbReference type="SUPFAM" id="SSF55961">
    <property type="entry name" value="Bet v1-like"/>
    <property type="match status" value="1"/>
</dbReference>
<feature type="transmembrane region" description="Helical" evidence="2">
    <location>
        <begin position="55"/>
        <end position="73"/>
    </location>
</feature>
<keyword evidence="2" id="KW-1133">Transmembrane helix</keyword>
<dbReference type="AlphaFoldDB" id="A0A7C9I7N9"/>
<evidence type="ECO:0000256" key="1">
    <source>
        <dbReference type="SAM" id="MobiDB-lite"/>
    </source>
</evidence>
<accession>A0A7C9I7N9</accession>
<comment type="caution">
    <text evidence="3">The sequence shown here is derived from an EMBL/GenBank/DDBJ whole genome shotgun (WGS) entry which is preliminary data.</text>
</comment>